<keyword evidence="5" id="KW-0539">Nucleus</keyword>
<protein>
    <recommendedName>
        <fullName evidence="12">Protein SMG5</fullName>
    </recommendedName>
</protein>
<evidence type="ECO:0000256" key="6">
    <source>
        <dbReference type="SAM" id="MobiDB-lite"/>
    </source>
</evidence>
<evidence type="ECO:0000313" key="11">
    <source>
        <dbReference type="Proteomes" id="UP000594262"/>
    </source>
</evidence>
<feature type="region of interest" description="Disordered" evidence="6">
    <location>
        <begin position="377"/>
        <end position="402"/>
    </location>
</feature>
<dbReference type="GO" id="GO:0070034">
    <property type="term" value="F:telomerase RNA binding"/>
    <property type="evidence" value="ECO:0007669"/>
    <property type="project" value="TreeGrafter"/>
</dbReference>
<dbReference type="Gene3D" id="3.40.50.1010">
    <property type="entry name" value="5'-nuclease"/>
    <property type="match status" value="1"/>
</dbReference>
<evidence type="ECO:0000259" key="7">
    <source>
        <dbReference type="Pfam" id="PF10373"/>
    </source>
</evidence>
<dbReference type="InterPro" id="IPR011990">
    <property type="entry name" value="TPR-like_helical_dom_sf"/>
</dbReference>
<organism evidence="10 11">
    <name type="scientific">Clytia hemisphaerica</name>
    <dbReference type="NCBI Taxonomy" id="252671"/>
    <lineage>
        <taxon>Eukaryota</taxon>
        <taxon>Metazoa</taxon>
        <taxon>Cnidaria</taxon>
        <taxon>Hydrozoa</taxon>
        <taxon>Hydroidolina</taxon>
        <taxon>Leptothecata</taxon>
        <taxon>Obeliida</taxon>
        <taxon>Clytiidae</taxon>
        <taxon>Clytia</taxon>
    </lineage>
</organism>
<dbReference type="GO" id="GO:0005697">
    <property type="term" value="C:telomerase holoenzyme complex"/>
    <property type="evidence" value="ECO:0007669"/>
    <property type="project" value="TreeGrafter"/>
</dbReference>
<feature type="compositionally biased region" description="Basic residues" evidence="6">
    <location>
        <begin position="339"/>
        <end position="348"/>
    </location>
</feature>
<accession>A0A7M5WZX7</accession>
<keyword evidence="4" id="KW-0866">Nonsense-mediated mRNA decay</keyword>
<dbReference type="InterPro" id="IPR002716">
    <property type="entry name" value="PIN_dom"/>
</dbReference>
<sequence>MDKKGLATDSMLLSVYTSHLQGALGFYHNLLVRLRNRYCIALQGVIDWIGIPPDSDIHQKVTKDQMEWAFKACQRCLIYLGDIARYQLDVSSEPNPRHAERYYHLAILLNPAVGMPHNQIGTLKQSQSELCESCYHYMRCLMAPSPFEGAEENVKRVLEKHNVVMTELQATCLKNNTLIDTKTQFTAAFLSLQEVLFGLRKITNEELGQWCQSVISLFSLILNEKLQISHSPTPPITNGVGGGHQYRQHQEHESLHVVQEDSISSGMLLKMMGMTILDIVKLKKKGSDIGSAAVAFASTLLSELLSFISNYMKQAYPALDSEKGKDQFSKMRNRIIMSQRKRRRRRKFSSQSSDHSNSDDEHLIFKQDEDLSDLSEGELDQDFSDTLSEDSDSVIEETSDAENDLEVERIVLERGARPPINGKISKSERENLSSLSKAGLLLNKQLKKENNKMHLNSLSNGIVHDFTLEHVDFINQAACLLEDFEKINNEAFLPVVKVLFDWLRINPDILKTSGKAAPVLWQRIADVLNILPSQKVVHTTVMYFSQRRRLPLWLRGDLEDGVEKPQKRALPEDITFYGAPGFEDLHKSLDIKWFRGLTNSELYQFALRVTYLRNFGHFISNNTDVPCFSWDEKTDRFMVDTEQLPQPPAVTTNHQHMNGHADHTHSNGNSITTTPAAPPHPRKTLEQRNEMMKALAKQKLKHEVSEMQMKLKTEEHSVYLVLDTPALCRHLSLLRTLVKSSNFVVIVPIQVIAALDELKKYNPGARDAIKFLEDEIKHGNRWLKTQKEHETITDALNSKKKKNRDVEEWRFIQVVKCCIYFAEKHQENSSPTPIDHTSSNMVTLLTSDSSIMTSPPGNSTKMANLGTRVSQYALDICKTKGIRVEPVVDFYKRWTTRNGPP</sequence>
<feature type="domain" description="PIN" evidence="9">
    <location>
        <begin position="720"/>
        <end position="850"/>
    </location>
</feature>
<dbReference type="InterPro" id="IPR018834">
    <property type="entry name" value="DNA/RNA-bd_Est1-type"/>
</dbReference>
<dbReference type="Pfam" id="PF13638">
    <property type="entry name" value="PIN_4"/>
    <property type="match status" value="1"/>
</dbReference>
<feature type="domain" description="Telomerase activating protein Est1-like N-terminal" evidence="8">
    <location>
        <begin position="12"/>
        <end position="89"/>
    </location>
</feature>
<name>A0A7M5WZX7_9CNID</name>
<dbReference type="AlphaFoldDB" id="A0A7M5WZX7"/>
<proteinExistence type="predicted"/>
<evidence type="ECO:0000259" key="9">
    <source>
        <dbReference type="Pfam" id="PF13638"/>
    </source>
</evidence>
<dbReference type="InterPro" id="IPR019458">
    <property type="entry name" value="Est1-like_N"/>
</dbReference>
<keyword evidence="11" id="KW-1185">Reference proteome</keyword>
<dbReference type="Gene3D" id="1.25.40.10">
    <property type="entry name" value="Tetratricopeptide repeat domain"/>
    <property type="match status" value="1"/>
</dbReference>
<reference evidence="10" key="1">
    <citation type="submission" date="2021-01" db="UniProtKB">
        <authorList>
            <consortium name="EnsemblMetazoa"/>
        </authorList>
    </citation>
    <scope>IDENTIFICATION</scope>
</reference>
<dbReference type="Pfam" id="PF10373">
    <property type="entry name" value="EST1_DNA_bind"/>
    <property type="match status" value="1"/>
</dbReference>
<evidence type="ECO:0000256" key="2">
    <source>
        <dbReference type="ARBA" id="ARBA00004496"/>
    </source>
</evidence>
<dbReference type="Pfam" id="PF10374">
    <property type="entry name" value="EST1"/>
    <property type="match status" value="1"/>
</dbReference>
<dbReference type="SUPFAM" id="SSF48452">
    <property type="entry name" value="TPR-like"/>
    <property type="match status" value="1"/>
</dbReference>
<keyword evidence="3" id="KW-0963">Cytoplasm</keyword>
<comment type="subcellular location">
    <subcellularLocation>
        <location evidence="2">Cytoplasm</location>
    </subcellularLocation>
    <subcellularLocation>
        <location evidence="1">Nucleus</location>
    </subcellularLocation>
</comment>
<evidence type="ECO:0000256" key="3">
    <source>
        <dbReference type="ARBA" id="ARBA00022490"/>
    </source>
</evidence>
<evidence type="ECO:0000256" key="4">
    <source>
        <dbReference type="ARBA" id="ARBA00023161"/>
    </source>
</evidence>
<dbReference type="OrthoDB" id="5920073at2759"/>
<dbReference type="EnsemblMetazoa" id="CLYHEMT015754.1">
    <property type="protein sequence ID" value="CLYHEMP015754.1"/>
    <property type="gene ID" value="CLYHEMG015754"/>
</dbReference>
<dbReference type="PANTHER" id="PTHR15696">
    <property type="entry name" value="SMG-7 SUPPRESSOR WITH MORPHOLOGICAL EFFECT ON GENITALIA PROTEIN 7"/>
    <property type="match status" value="1"/>
</dbReference>
<evidence type="ECO:0008006" key="12">
    <source>
        <dbReference type="Google" id="ProtNLM"/>
    </source>
</evidence>
<feature type="region of interest" description="Disordered" evidence="6">
    <location>
        <begin position="656"/>
        <end position="683"/>
    </location>
</feature>
<dbReference type="PANTHER" id="PTHR15696:SF7">
    <property type="entry name" value="NONSENSE-MEDIATED MRNA DECAY FACTOR"/>
    <property type="match status" value="1"/>
</dbReference>
<evidence type="ECO:0000256" key="1">
    <source>
        <dbReference type="ARBA" id="ARBA00004123"/>
    </source>
</evidence>
<dbReference type="Proteomes" id="UP000594262">
    <property type="component" value="Unplaced"/>
</dbReference>
<dbReference type="GO" id="GO:0000184">
    <property type="term" value="P:nuclear-transcribed mRNA catabolic process, nonsense-mediated decay"/>
    <property type="evidence" value="ECO:0007669"/>
    <property type="project" value="UniProtKB-KW"/>
</dbReference>
<feature type="compositionally biased region" description="Polar residues" evidence="6">
    <location>
        <begin position="666"/>
        <end position="675"/>
    </location>
</feature>
<dbReference type="FunFam" id="3.40.50.1010:FF:000033">
    <property type="entry name" value="Blast:Protein SMG5"/>
    <property type="match status" value="1"/>
</dbReference>
<evidence type="ECO:0000259" key="8">
    <source>
        <dbReference type="Pfam" id="PF10374"/>
    </source>
</evidence>
<evidence type="ECO:0000313" key="10">
    <source>
        <dbReference type="EnsemblMetazoa" id="CLYHEMP015754.1"/>
    </source>
</evidence>
<dbReference type="GO" id="GO:0005737">
    <property type="term" value="C:cytoplasm"/>
    <property type="evidence" value="ECO:0007669"/>
    <property type="project" value="UniProtKB-SubCell"/>
</dbReference>
<dbReference type="GO" id="GO:0042162">
    <property type="term" value="F:telomeric DNA binding"/>
    <property type="evidence" value="ECO:0007669"/>
    <property type="project" value="TreeGrafter"/>
</dbReference>
<evidence type="ECO:0000256" key="5">
    <source>
        <dbReference type="ARBA" id="ARBA00023242"/>
    </source>
</evidence>
<feature type="domain" description="DNA/RNA-binding" evidence="7">
    <location>
        <begin position="99"/>
        <end position="325"/>
    </location>
</feature>
<dbReference type="InterPro" id="IPR045153">
    <property type="entry name" value="Est1/Ebs1-like"/>
</dbReference>
<feature type="region of interest" description="Disordered" evidence="6">
    <location>
        <begin position="322"/>
        <end position="362"/>
    </location>
</feature>